<dbReference type="Proteomes" id="UP000499080">
    <property type="component" value="Unassembled WGS sequence"/>
</dbReference>
<evidence type="ECO:0000313" key="1">
    <source>
        <dbReference type="EMBL" id="GBM97265.1"/>
    </source>
</evidence>
<dbReference type="EMBL" id="BGPR01004219">
    <property type="protein sequence ID" value="GBM97265.1"/>
    <property type="molecule type" value="Genomic_DNA"/>
</dbReference>
<name>A0A4Y2K661_ARAVE</name>
<organism evidence="1 2">
    <name type="scientific">Araneus ventricosus</name>
    <name type="common">Orbweaver spider</name>
    <name type="synonym">Epeira ventricosa</name>
    <dbReference type="NCBI Taxonomy" id="182803"/>
    <lineage>
        <taxon>Eukaryota</taxon>
        <taxon>Metazoa</taxon>
        <taxon>Ecdysozoa</taxon>
        <taxon>Arthropoda</taxon>
        <taxon>Chelicerata</taxon>
        <taxon>Arachnida</taxon>
        <taxon>Araneae</taxon>
        <taxon>Araneomorphae</taxon>
        <taxon>Entelegynae</taxon>
        <taxon>Araneoidea</taxon>
        <taxon>Araneidae</taxon>
        <taxon>Araneus</taxon>
    </lineage>
</organism>
<sequence length="117" mass="13678">MARRTDAPDNSELRSVIRFLKQKVGLWKTINTVVSRQTLRRLRIAILTSGVVLIRDNARPHRAMTAETNEKSFNEQALLLYHFMSKTLRQSGFANRFYISNFLSFNVFASYDFLILY</sequence>
<comment type="caution">
    <text evidence="1">The sequence shown here is derived from an EMBL/GenBank/DDBJ whole genome shotgun (WGS) entry which is preliminary data.</text>
</comment>
<dbReference type="AlphaFoldDB" id="A0A4Y2K661"/>
<protein>
    <submittedName>
        <fullName evidence="1">Uncharacterized protein</fullName>
    </submittedName>
</protein>
<keyword evidence="2" id="KW-1185">Reference proteome</keyword>
<accession>A0A4Y2K661</accession>
<reference evidence="1 2" key="1">
    <citation type="journal article" date="2019" name="Sci. Rep.">
        <title>Orb-weaving spider Araneus ventricosus genome elucidates the spidroin gene catalogue.</title>
        <authorList>
            <person name="Kono N."/>
            <person name="Nakamura H."/>
            <person name="Ohtoshi R."/>
            <person name="Moran D.A.P."/>
            <person name="Shinohara A."/>
            <person name="Yoshida Y."/>
            <person name="Fujiwara M."/>
            <person name="Mori M."/>
            <person name="Tomita M."/>
            <person name="Arakawa K."/>
        </authorList>
    </citation>
    <scope>NUCLEOTIDE SEQUENCE [LARGE SCALE GENOMIC DNA]</scope>
</reference>
<gene>
    <name evidence="1" type="ORF">AVEN_75793_1</name>
</gene>
<proteinExistence type="predicted"/>
<evidence type="ECO:0000313" key="2">
    <source>
        <dbReference type="Proteomes" id="UP000499080"/>
    </source>
</evidence>